<keyword evidence="4 7" id="KW-0812">Transmembrane</keyword>
<proteinExistence type="inferred from homology"/>
<comment type="similarity">
    <text evidence="7">Belongs to the binding-protein-dependent transport system permease family.</text>
</comment>
<dbReference type="PANTHER" id="PTHR30151:SF38">
    <property type="entry name" value="ALIPHATIC SULFONATES TRANSPORT PERMEASE PROTEIN SSUC-RELATED"/>
    <property type="match status" value="1"/>
</dbReference>
<comment type="subcellular location">
    <subcellularLocation>
        <location evidence="1 7">Cell membrane</location>
        <topology evidence="1 7">Multi-pass membrane protein</topology>
    </subcellularLocation>
</comment>
<dbReference type="PROSITE" id="PS50928">
    <property type="entry name" value="ABC_TM1"/>
    <property type="match status" value="1"/>
</dbReference>
<feature type="transmembrane region" description="Helical" evidence="7">
    <location>
        <begin position="90"/>
        <end position="111"/>
    </location>
</feature>
<dbReference type="PANTHER" id="PTHR30151">
    <property type="entry name" value="ALKANE SULFONATE ABC TRANSPORTER-RELATED, MEMBRANE SUBUNIT"/>
    <property type="match status" value="1"/>
</dbReference>
<dbReference type="SUPFAM" id="SSF161098">
    <property type="entry name" value="MetI-like"/>
    <property type="match status" value="1"/>
</dbReference>
<dbReference type="RefSeq" id="WP_166379102.1">
    <property type="nucleotide sequence ID" value="NZ_BAAATT010000005.1"/>
</dbReference>
<dbReference type="EMBL" id="BONJ01000028">
    <property type="protein sequence ID" value="GIG16732.1"/>
    <property type="molecule type" value="Genomic_DNA"/>
</dbReference>
<dbReference type="Proteomes" id="UP000660339">
    <property type="component" value="Unassembled WGS sequence"/>
</dbReference>
<dbReference type="AlphaFoldDB" id="A0A8J3LCS6"/>
<feature type="transmembrane region" description="Helical" evidence="7">
    <location>
        <begin position="57"/>
        <end position="78"/>
    </location>
</feature>
<evidence type="ECO:0000259" key="8">
    <source>
        <dbReference type="PROSITE" id="PS50928"/>
    </source>
</evidence>
<keyword evidence="3" id="KW-1003">Cell membrane</keyword>
<evidence type="ECO:0000313" key="10">
    <source>
        <dbReference type="Proteomes" id="UP000660339"/>
    </source>
</evidence>
<dbReference type="GO" id="GO:0005886">
    <property type="term" value="C:plasma membrane"/>
    <property type="evidence" value="ECO:0007669"/>
    <property type="project" value="UniProtKB-SubCell"/>
</dbReference>
<sequence>MFRPARIAISALVLLFLWWLGSQFYADYIFPSVPSVWSAFTSAVSRGVWMEMVGDTLLHTLSAAGVILLIGLPLGIVIGRSRIAEDLSRVWLVFLQTVPTVVLIAIALIFIGANTTAVVTVTVASGLTYFMLSVVQGTRAIDRDLVEMAKAYHAGESVIMRAVLLPAVVPYVLAGARIMLGVAWQVTLFAEYLVGSAGVGFQISSAIKLLDTSGVFMWGLSIVAFTLLFEYGMFRPVEAYLTRHTRRS</sequence>
<gene>
    <name evidence="9" type="ORF">Cme02nite_50640</name>
</gene>
<dbReference type="Pfam" id="PF00528">
    <property type="entry name" value="BPD_transp_1"/>
    <property type="match status" value="1"/>
</dbReference>
<dbReference type="Gene3D" id="1.10.3720.10">
    <property type="entry name" value="MetI-like"/>
    <property type="match status" value="1"/>
</dbReference>
<evidence type="ECO:0000256" key="5">
    <source>
        <dbReference type="ARBA" id="ARBA00022989"/>
    </source>
</evidence>
<evidence type="ECO:0000313" key="9">
    <source>
        <dbReference type="EMBL" id="GIG16732.1"/>
    </source>
</evidence>
<dbReference type="InterPro" id="IPR035906">
    <property type="entry name" value="MetI-like_sf"/>
</dbReference>
<organism evidence="9 10">
    <name type="scientific">Catellatospora methionotrophica</name>
    <dbReference type="NCBI Taxonomy" id="121620"/>
    <lineage>
        <taxon>Bacteria</taxon>
        <taxon>Bacillati</taxon>
        <taxon>Actinomycetota</taxon>
        <taxon>Actinomycetes</taxon>
        <taxon>Micromonosporales</taxon>
        <taxon>Micromonosporaceae</taxon>
        <taxon>Catellatospora</taxon>
    </lineage>
</organism>
<name>A0A8J3LCS6_9ACTN</name>
<protein>
    <submittedName>
        <fullName evidence="9">ABC transporter permease</fullName>
    </submittedName>
</protein>
<evidence type="ECO:0000256" key="6">
    <source>
        <dbReference type="ARBA" id="ARBA00023136"/>
    </source>
</evidence>
<dbReference type="GO" id="GO:0055085">
    <property type="term" value="P:transmembrane transport"/>
    <property type="evidence" value="ECO:0007669"/>
    <property type="project" value="InterPro"/>
</dbReference>
<dbReference type="CDD" id="cd06261">
    <property type="entry name" value="TM_PBP2"/>
    <property type="match status" value="1"/>
</dbReference>
<evidence type="ECO:0000256" key="7">
    <source>
        <dbReference type="RuleBase" id="RU363032"/>
    </source>
</evidence>
<evidence type="ECO:0000256" key="4">
    <source>
        <dbReference type="ARBA" id="ARBA00022692"/>
    </source>
</evidence>
<keyword evidence="2 7" id="KW-0813">Transport</keyword>
<feature type="transmembrane region" description="Helical" evidence="7">
    <location>
        <begin position="215"/>
        <end position="234"/>
    </location>
</feature>
<comment type="caution">
    <text evidence="9">The sequence shown here is derived from an EMBL/GenBank/DDBJ whole genome shotgun (WGS) entry which is preliminary data.</text>
</comment>
<keyword evidence="10" id="KW-1185">Reference proteome</keyword>
<evidence type="ECO:0000256" key="2">
    <source>
        <dbReference type="ARBA" id="ARBA00022448"/>
    </source>
</evidence>
<keyword evidence="6 7" id="KW-0472">Membrane</keyword>
<feature type="transmembrane region" description="Helical" evidence="7">
    <location>
        <begin position="158"/>
        <end position="176"/>
    </location>
</feature>
<feature type="transmembrane region" description="Helical" evidence="7">
    <location>
        <begin position="117"/>
        <end position="137"/>
    </location>
</feature>
<feature type="domain" description="ABC transmembrane type-1" evidence="8">
    <location>
        <begin position="53"/>
        <end position="233"/>
    </location>
</feature>
<accession>A0A8J3LCS6</accession>
<evidence type="ECO:0000256" key="3">
    <source>
        <dbReference type="ARBA" id="ARBA00022475"/>
    </source>
</evidence>
<reference evidence="9" key="1">
    <citation type="submission" date="2021-01" db="EMBL/GenBank/DDBJ databases">
        <title>Whole genome shotgun sequence of Catellatospora methionotrophica NBRC 14553.</title>
        <authorList>
            <person name="Komaki H."/>
            <person name="Tamura T."/>
        </authorList>
    </citation>
    <scope>NUCLEOTIDE SEQUENCE</scope>
    <source>
        <strain evidence="9">NBRC 14553</strain>
    </source>
</reference>
<keyword evidence="5 7" id="KW-1133">Transmembrane helix</keyword>
<dbReference type="InterPro" id="IPR000515">
    <property type="entry name" value="MetI-like"/>
</dbReference>
<evidence type="ECO:0000256" key="1">
    <source>
        <dbReference type="ARBA" id="ARBA00004651"/>
    </source>
</evidence>